<gene>
    <name evidence="4" type="ORF">EZ242_01835</name>
</gene>
<name>A0A4Z0C2S3_9BURK</name>
<keyword evidence="1" id="KW-0560">Oxidoreductase</keyword>
<organism evidence="4 5">
    <name type="scientific">Ramlibacter rhizophilus</name>
    <dbReference type="NCBI Taxonomy" id="1781167"/>
    <lineage>
        <taxon>Bacteria</taxon>
        <taxon>Pseudomonadati</taxon>
        <taxon>Pseudomonadota</taxon>
        <taxon>Betaproteobacteria</taxon>
        <taxon>Burkholderiales</taxon>
        <taxon>Comamonadaceae</taxon>
        <taxon>Ramlibacter</taxon>
    </lineage>
</organism>
<dbReference type="Gene3D" id="3.50.50.60">
    <property type="entry name" value="FAD/NAD(P)-binding domain"/>
    <property type="match status" value="1"/>
</dbReference>
<dbReference type="InterPro" id="IPR050493">
    <property type="entry name" value="FAD-dep_Monooxygenase_BioMet"/>
</dbReference>
<dbReference type="InterPro" id="IPR036188">
    <property type="entry name" value="FAD/NAD-bd_sf"/>
</dbReference>
<reference evidence="4 5" key="1">
    <citation type="submission" date="2019-03" db="EMBL/GenBank/DDBJ databases">
        <title>Ramlibacter rhizophilus CCTCC AB2015357, whole genome shotgun sequence.</title>
        <authorList>
            <person name="Zhang X."/>
            <person name="Feng G."/>
            <person name="Zhu H."/>
        </authorList>
    </citation>
    <scope>NUCLEOTIDE SEQUENCE [LARGE SCALE GENOMIC DNA]</scope>
    <source>
        <strain evidence="4 5">CCTCC AB2015357</strain>
    </source>
</reference>
<comment type="caution">
    <text evidence="4">The sequence shown here is derived from an EMBL/GenBank/DDBJ whole genome shotgun (WGS) entry which is preliminary data.</text>
</comment>
<dbReference type="PRINTS" id="PR00420">
    <property type="entry name" value="RNGMNOXGNASE"/>
</dbReference>
<dbReference type="InterPro" id="IPR002938">
    <property type="entry name" value="FAD-bd"/>
</dbReference>
<dbReference type="SUPFAM" id="SSF51905">
    <property type="entry name" value="FAD/NAD(P)-binding domain"/>
    <property type="match status" value="1"/>
</dbReference>
<dbReference type="Pfam" id="PF01494">
    <property type="entry name" value="FAD_binding_3"/>
    <property type="match status" value="1"/>
</dbReference>
<dbReference type="GO" id="GO:0071949">
    <property type="term" value="F:FAD binding"/>
    <property type="evidence" value="ECO:0007669"/>
    <property type="project" value="InterPro"/>
</dbReference>
<evidence type="ECO:0000313" key="4">
    <source>
        <dbReference type="EMBL" id="TFZ04515.1"/>
    </source>
</evidence>
<dbReference type="SUPFAM" id="SSF54373">
    <property type="entry name" value="FAD-linked reductases, C-terminal domain"/>
    <property type="match status" value="1"/>
</dbReference>
<dbReference type="RefSeq" id="WP_135283397.1">
    <property type="nucleotide sequence ID" value="NZ_SMLL01000001.1"/>
</dbReference>
<dbReference type="AlphaFoldDB" id="A0A4Z0C2S3"/>
<proteinExistence type="predicted"/>
<keyword evidence="5" id="KW-1185">Reference proteome</keyword>
<evidence type="ECO:0000259" key="3">
    <source>
        <dbReference type="Pfam" id="PF01494"/>
    </source>
</evidence>
<dbReference type="PANTHER" id="PTHR13789">
    <property type="entry name" value="MONOOXYGENASE"/>
    <property type="match status" value="1"/>
</dbReference>
<protein>
    <recommendedName>
        <fullName evidence="3">FAD-binding domain-containing protein</fullName>
    </recommendedName>
</protein>
<keyword evidence="2" id="KW-0503">Monooxygenase</keyword>
<dbReference type="PANTHER" id="PTHR13789:SF309">
    <property type="entry name" value="PUTATIVE (AFU_ORTHOLOGUE AFUA_6G14510)-RELATED"/>
    <property type="match status" value="1"/>
</dbReference>
<evidence type="ECO:0000256" key="1">
    <source>
        <dbReference type="ARBA" id="ARBA00023002"/>
    </source>
</evidence>
<dbReference type="EMBL" id="SMLL01000001">
    <property type="protein sequence ID" value="TFZ04515.1"/>
    <property type="molecule type" value="Genomic_DNA"/>
</dbReference>
<accession>A0A4Z0C2S3</accession>
<evidence type="ECO:0000256" key="2">
    <source>
        <dbReference type="ARBA" id="ARBA00023033"/>
    </source>
</evidence>
<sequence length="403" mass="44860">MLGKSTRVGIIGGGLGGLSAAIALKKIAGIQATVFEQSHKHDEVGAGVTIAPNASRVLDKLGLLEPMQRAGAIPDGSGVYLDAMGNLVTEAAWEDTAKQYQNIGMYRPDMIDILVQAVDPEAIRLHHRAKSIEMLDAGVRVHFENGKQEDFDAVIGADGIRSVVRKAVGQPTQFAYSGFMAYRGVIDASDLPRDWNRISQTWMGNDRHLMTYPLQQHKLYNYVACVPSDRPLKGPWSGPADVDEIKTEFSRQAWDPRVHRFISAIKETFWWGLFDIEPLTNWSRGPIALLGDAAHTMVPHQGQGVNQAFEDCITLAFFLKQANSVRDIPEAFRRYTAVRMQRATILQVGSRRAGAMFDSQLQFTNTKKRDLDIASGRDFRRAAVFDYDALKVAENALERFKRL</sequence>
<feature type="domain" description="FAD-binding" evidence="3">
    <location>
        <begin position="6"/>
        <end position="343"/>
    </location>
</feature>
<dbReference type="Proteomes" id="UP000297564">
    <property type="component" value="Unassembled WGS sequence"/>
</dbReference>
<evidence type="ECO:0000313" key="5">
    <source>
        <dbReference type="Proteomes" id="UP000297564"/>
    </source>
</evidence>
<dbReference type="OrthoDB" id="9782160at2"/>
<dbReference type="GO" id="GO:0004497">
    <property type="term" value="F:monooxygenase activity"/>
    <property type="evidence" value="ECO:0007669"/>
    <property type="project" value="UniProtKB-KW"/>
</dbReference>